<keyword evidence="1" id="KW-0812">Transmembrane</keyword>
<keyword evidence="1" id="KW-1133">Transmembrane helix</keyword>
<dbReference type="AlphaFoldDB" id="X0XJJ8"/>
<name>X0XJJ8_9ZZZZ</name>
<dbReference type="EMBL" id="BARS01055173">
    <property type="protein sequence ID" value="GAG43355.1"/>
    <property type="molecule type" value="Genomic_DNA"/>
</dbReference>
<protein>
    <submittedName>
        <fullName evidence="2">Uncharacterized protein</fullName>
    </submittedName>
</protein>
<evidence type="ECO:0000256" key="1">
    <source>
        <dbReference type="SAM" id="Phobius"/>
    </source>
</evidence>
<feature type="non-terminal residue" evidence="2">
    <location>
        <position position="1"/>
    </location>
</feature>
<comment type="caution">
    <text evidence="2">The sequence shown here is derived from an EMBL/GenBank/DDBJ whole genome shotgun (WGS) entry which is preliminary data.</text>
</comment>
<evidence type="ECO:0000313" key="2">
    <source>
        <dbReference type="EMBL" id="GAG43355.1"/>
    </source>
</evidence>
<sequence length="45" mass="4676">AVAMSTVAVNTTSAEKIAIVGSLALVSLALAVWLRKRRGKGSEYS</sequence>
<feature type="transmembrane region" description="Helical" evidence="1">
    <location>
        <begin position="17"/>
        <end position="34"/>
    </location>
</feature>
<organism evidence="2">
    <name type="scientific">marine sediment metagenome</name>
    <dbReference type="NCBI Taxonomy" id="412755"/>
    <lineage>
        <taxon>unclassified sequences</taxon>
        <taxon>metagenomes</taxon>
        <taxon>ecological metagenomes</taxon>
    </lineage>
</organism>
<keyword evidence="1" id="KW-0472">Membrane</keyword>
<proteinExistence type="predicted"/>
<gene>
    <name evidence="2" type="ORF">S01H1_81526</name>
</gene>
<accession>X0XJJ8</accession>
<reference evidence="2" key="1">
    <citation type="journal article" date="2014" name="Front. Microbiol.">
        <title>High frequency of phylogenetically diverse reductive dehalogenase-homologous genes in deep subseafloor sedimentary metagenomes.</title>
        <authorList>
            <person name="Kawai M."/>
            <person name="Futagami T."/>
            <person name="Toyoda A."/>
            <person name="Takaki Y."/>
            <person name="Nishi S."/>
            <person name="Hori S."/>
            <person name="Arai W."/>
            <person name="Tsubouchi T."/>
            <person name="Morono Y."/>
            <person name="Uchiyama I."/>
            <person name="Ito T."/>
            <person name="Fujiyama A."/>
            <person name="Inagaki F."/>
            <person name="Takami H."/>
        </authorList>
    </citation>
    <scope>NUCLEOTIDE SEQUENCE</scope>
    <source>
        <strain evidence="2">Expedition CK06-06</strain>
    </source>
</reference>